<dbReference type="GO" id="GO:0003677">
    <property type="term" value="F:DNA binding"/>
    <property type="evidence" value="ECO:0007669"/>
    <property type="project" value="UniProtKB-KW"/>
</dbReference>
<dbReference type="PANTHER" id="PTHR30136">
    <property type="entry name" value="HELIX-TURN-HELIX TRANSCRIPTIONAL REGULATOR, ICLR FAMILY"/>
    <property type="match status" value="1"/>
</dbReference>
<keyword evidence="3" id="KW-0804">Transcription</keyword>
<protein>
    <recommendedName>
        <fullName evidence="8">DNA-binding transcriptional activator MhpR</fullName>
    </recommendedName>
</protein>
<dbReference type="PROSITE" id="PS51078">
    <property type="entry name" value="ICLR_ED"/>
    <property type="match status" value="1"/>
</dbReference>
<feature type="domain" description="HTH iclR-type" evidence="4">
    <location>
        <begin position="16"/>
        <end position="78"/>
    </location>
</feature>
<evidence type="ECO:0000256" key="3">
    <source>
        <dbReference type="ARBA" id="ARBA00023163"/>
    </source>
</evidence>
<dbReference type="InterPro" id="IPR014757">
    <property type="entry name" value="Tscrpt_reg_IclR_C"/>
</dbReference>
<dbReference type="InterPro" id="IPR029016">
    <property type="entry name" value="GAF-like_dom_sf"/>
</dbReference>
<dbReference type="PROSITE" id="PS51077">
    <property type="entry name" value="HTH_ICLR"/>
    <property type="match status" value="1"/>
</dbReference>
<dbReference type="Gene3D" id="3.30.450.40">
    <property type="match status" value="1"/>
</dbReference>
<reference evidence="6 7" key="1">
    <citation type="submission" date="2020-01" db="EMBL/GenBank/DDBJ databases">
        <title>Dynamics of blaIMP-6 dissemination in carbapenem resistant Enterobacteriacea isolated from regional surveillance in Osaka, Japan.</title>
        <authorList>
            <person name="Abe R."/>
            <person name="Akeda Y."/>
            <person name="Sugawara Y."/>
            <person name="Yamamoto N."/>
            <person name="Tomono K."/>
            <person name="Takeuchi D."/>
            <person name="Kawahara R."/>
            <person name="Hamada S."/>
        </authorList>
    </citation>
    <scope>NUCLEOTIDE SEQUENCE [LARGE SCALE GENOMIC DNA]</scope>
    <source>
        <strain evidence="6 7">E300</strain>
    </source>
</reference>
<keyword evidence="1" id="KW-0805">Transcription regulation</keyword>
<dbReference type="GO" id="GO:0003700">
    <property type="term" value="F:DNA-binding transcription factor activity"/>
    <property type="evidence" value="ECO:0007669"/>
    <property type="project" value="TreeGrafter"/>
</dbReference>
<sequence length="155" mass="17623">MSINMQNNEQTEYKTVRGLTRGLMLLNMLNKLDGGASVGLLAELSGLHRTTVRRLLETLLEEGYVRRSTSDDSFRLTIKVRQLSEGFRDEQWISALAAPLLGDLLREVVWPTDVSTLDVDAMVVRETTHRFSRLSFHRAMVGRRLPLLKTQTPRA</sequence>
<dbReference type="InterPro" id="IPR036390">
    <property type="entry name" value="WH_DNA-bd_sf"/>
</dbReference>
<evidence type="ECO:0000256" key="1">
    <source>
        <dbReference type="ARBA" id="ARBA00023015"/>
    </source>
</evidence>
<dbReference type="Pfam" id="PF09339">
    <property type="entry name" value="HTH_IclR"/>
    <property type="match status" value="1"/>
</dbReference>
<evidence type="ECO:0000259" key="5">
    <source>
        <dbReference type="PROSITE" id="PS51078"/>
    </source>
</evidence>
<accession>A0A8S0G1V6</accession>
<dbReference type="PANTHER" id="PTHR30136:SF23">
    <property type="entry name" value="DNA-BINDING TRANSCRIPTIONAL ACTIVATOR MHPR"/>
    <property type="match status" value="1"/>
</dbReference>
<evidence type="ECO:0000313" key="6">
    <source>
        <dbReference type="EMBL" id="BBU86201.1"/>
    </source>
</evidence>
<dbReference type="SUPFAM" id="SSF46785">
    <property type="entry name" value="Winged helix' DNA-binding domain"/>
    <property type="match status" value="1"/>
</dbReference>
<dbReference type="GO" id="GO:0045892">
    <property type="term" value="P:negative regulation of DNA-templated transcription"/>
    <property type="evidence" value="ECO:0007669"/>
    <property type="project" value="TreeGrafter"/>
</dbReference>
<evidence type="ECO:0008006" key="8">
    <source>
        <dbReference type="Google" id="ProtNLM"/>
    </source>
</evidence>
<dbReference type="EMBL" id="AP022360">
    <property type="protein sequence ID" value="BBU86201.1"/>
    <property type="molecule type" value="Genomic_DNA"/>
</dbReference>
<proteinExistence type="predicted"/>
<evidence type="ECO:0000313" key="7">
    <source>
        <dbReference type="Proteomes" id="UP000467488"/>
    </source>
</evidence>
<name>A0A8S0G1V6_ECOLX</name>
<evidence type="ECO:0000256" key="2">
    <source>
        <dbReference type="ARBA" id="ARBA00023125"/>
    </source>
</evidence>
<evidence type="ECO:0000259" key="4">
    <source>
        <dbReference type="PROSITE" id="PS51077"/>
    </source>
</evidence>
<feature type="domain" description="IclR-ED" evidence="5">
    <location>
        <begin position="79"/>
        <end position="155"/>
    </location>
</feature>
<gene>
    <name evidence="6" type="ORF">EIMP300_76010</name>
</gene>
<dbReference type="Gene3D" id="1.10.10.10">
    <property type="entry name" value="Winged helix-like DNA-binding domain superfamily/Winged helix DNA-binding domain"/>
    <property type="match status" value="1"/>
</dbReference>
<organism evidence="6 7">
    <name type="scientific">Escherichia coli</name>
    <dbReference type="NCBI Taxonomy" id="562"/>
    <lineage>
        <taxon>Bacteria</taxon>
        <taxon>Pseudomonadati</taxon>
        <taxon>Pseudomonadota</taxon>
        <taxon>Gammaproteobacteria</taxon>
        <taxon>Enterobacterales</taxon>
        <taxon>Enterobacteriaceae</taxon>
        <taxon>Escherichia</taxon>
    </lineage>
</organism>
<dbReference type="InterPro" id="IPR005471">
    <property type="entry name" value="Tscrpt_reg_IclR_N"/>
</dbReference>
<dbReference type="InterPro" id="IPR036388">
    <property type="entry name" value="WH-like_DNA-bd_sf"/>
</dbReference>
<dbReference type="AlphaFoldDB" id="A0A8S0G1V6"/>
<dbReference type="SMART" id="SM00346">
    <property type="entry name" value="HTH_ICLR"/>
    <property type="match status" value="1"/>
</dbReference>
<dbReference type="InterPro" id="IPR050707">
    <property type="entry name" value="HTH_MetabolicPath_Reg"/>
</dbReference>
<keyword evidence="2" id="KW-0238">DNA-binding</keyword>
<dbReference type="Proteomes" id="UP000467488">
    <property type="component" value="Chromosome"/>
</dbReference>